<name>X6P478_RETFI</name>
<comment type="caution">
    <text evidence="1">The sequence shown here is derived from an EMBL/GenBank/DDBJ whole genome shotgun (WGS) entry which is preliminary data.</text>
</comment>
<protein>
    <submittedName>
        <fullName evidence="1">Uncharacterized protein</fullName>
    </submittedName>
</protein>
<keyword evidence="2" id="KW-1185">Reference proteome</keyword>
<evidence type="ECO:0000313" key="1">
    <source>
        <dbReference type="EMBL" id="ETO32923.1"/>
    </source>
</evidence>
<accession>X6P478</accession>
<proteinExistence type="predicted"/>
<evidence type="ECO:0000313" key="2">
    <source>
        <dbReference type="Proteomes" id="UP000023152"/>
    </source>
</evidence>
<dbReference type="EMBL" id="ASPP01003821">
    <property type="protein sequence ID" value="ETO32923.1"/>
    <property type="molecule type" value="Genomic_DNA"/>
</dbReference>
<gene>
    <name evidence="1" type="ORF">RFI_04193</name>
</gene>
<reference evidence="1 2" key="1">
    <citation type="journal article" date="2013" name="Curr. Biol.">
        <title>The Genome of the Foraminiferan Reticulomyxa filosa.</title>
        <authorList>
            <person name="Glockner G."/>
            <person name="Hulsmann N."/>
            <person name="Schleicher M."/>
            <person name="Noegel A.A."/>
            <person name="Eichinger L."/>
            <person name="Gallinger C."/>
            <person name="Pawlowski J."/>
            <person name="Sierra R."/>
            <person name="Euteneuer U."/>
            <person name="Pillet L."/>
            <person name="Moustafa A."/>
            <person name="Platzer M."/>
            <person name="Groth M."/>
            <person name="Szafranski K."/>
            <person name="Schliwa M."/>
        </authorList>
    </citation>
    <scope>NUCLEOTIDE SEQUENCE [LARGE SCALE GENOMIC DNA]</scope>
</reference>
<dbReference type="Proteomes" id="UP000023152">
    <property type="component" value="Unassembled WGS sequence"/>
</dbReference>
<dbReference type="AlphaFoldDB" id="X6P478"/>
<sequence>MCFSFFKKKGIKLMYALFAGSFYISKQIFASLNKWFKIHLSLFATKKKTPSCKSQLKFMHPVEKVKYDVGEHPLILVEGEDMWIDGKIIQVLEDNTYRVMYISKDRILTTIVSMGEIRKNSIHKDTKDLTKELSYILFNGNDKTNLKKIFAAMMQTLLSEYLDIFHDYDGEEYFEGNYCNNTTSMVTTQILVYVYPPTCIWKVPCLFCRRPIHNENAKQSMLLIRFTRQWIFERVRFYRDSLLYDDEWYGKMACMLCFRYIYDNELVISCTLQRHGLCFECYHAIVSYFVSTKALLHSLLNPWLNKDCISHIVAFTAGDFRLLKNTAMSVPWYENFET</sequence>
<organism evidence="1 2">
    <name type="scientific">Reticulomyxa filosa</name>
    <dbReference type="NCBI Taxonomy" id="46433"/>
    <lineage>
        <taxon>Eukaryota</taxon>
        <taxon>Sar</taxon>
        <taxon>Rhizaria</taxon>
        <taxon>Retaria</taxon>
        <taxon>Foraminifera</taxon>
        <taxon>Monothalamids</taxon>
        <taxon>Reticulomyxidae</taxon>
        <taxon>Reticulomyxa</taxon>
    </lineage>
</organism>